<comment type="pathway">
    <text evidence="1">Carbohydrate biosynthesis; Calvin cycle.</text>
</comment>
<dbReference type="InterPro" id="IPR027417">
    <property type="entry name" value="P-loop_NTPase"/>
</dbReference>
<protein>
    <recommendedName>
        <fullName evidence="3">phosphoribulokinase</fullName>
        <ecNumber evidence="3">2.7.1.19</ecNumber>
    </recommendedName>
    <alternativeName>
        <fullName evidence="10">Phosphopentokinase</fullName>
    </alternativeName>
</protein>
<keyword evidence="8" id="KW-0418">Kinase</keyword>
<sequence>MARPIILGVVGDSAAGKTTLTRGLVRVLGDHNVTHVCTDDYHRYDRRQRAERQITPLHPDCNYMDIMAQHLGHMRAGEAFLKPVYQHTDGTFGPLVRIEPTEYAVVEGLLGYYSESLRQNYDVRVYLAPPEELRRKWKVQRDCSRRGYTTDQVLAELDKREPDSEAFIRPQKDTADMVVSFLPSSDDQEHLDVEMILRPSLRHPDLTPLEQAGENSGIRFSRQGEDIHLFVSGQLDPQVAHAMEESIWENLHFASHLRTERLGEFTIGTDLHRSESLALVQLLLLYHLFTAKASVALGGAGTRAA</sequence>
<proteinExistence type="inferred from homology"/>
<dbReference type="GO" id="GO:0008974">
    <property type="term" value="F:phosphoribulokinase activity"/>
    <property type="evidence" value="ECO:0007669"/>
    <property type="project" value="UniProtKB-EC"/>
</dbReference>
<evidence type="ECO:0000256" key="1">
    <source>
        <dbReference type="ARBA" id="ARBA00005215"/>
    </source>
</evidence>
<organism evidence="13">
    <name type="scientific">freshwater metagenome</name>
    <dbReference type="NCBI Taxonomy" id="449393"/>
    <lineage>
        <taxon>unclassified sequences</taxon>
        <taxon>metagenomes</taxon>
        <taxon>ecological metagenomes</taxon>
    </lineage>
</organism>
<evidence type="ECO:0000313" key="13">
    <source>
        <dbReference type="EMBL" id="CAB4689279.1"/>
    </source>
</evidence>
<feature type="domain" description="Phosphoribulokinase/uridine kinase" evidence="12">
    <location>
        <begin position="6"/>
        <end position="185"/>
    </location>
</feature>
<comment type="similarity">
    <text evidence="2">Belongs to the phosphoribulokinase family.</text>
</comment>
<keyword evidence="4" id="KW-0602">Photosynthesis</keyword>
<dbReference type="Pfam" id="PF00485">
    <property type="entry name" value="PRK"/>
    <property type="match status" value="1"/>
</dbReference>
<dbReference type="SUPFAM" id="SSF52540">
    <property type="entry name" value="P-loop containing nucleoside triphosphate hydrolases"/>
    <property type="match status" value="1"/>
</dbReference>
<dbReference type="Gene3D" id="3.40.50.300">
    <property type="entry name" value="P-loop containing nucleotide triphosphate hydrolases"/>
    <property type="match status" value="1"/>
</dbReference>
<evidence type="ECO:0000256" key="7">
    <source>
        <dbReference type="ARBA" id="ARBA00022741"/>
    </source>
</evidence>
<dbReference type="NCBIfam" id="NF005655">
    <property type="entry name" value="PRK07429.1"/>
    <property type="match status" value="1"/>
</dbReference>
<evidence type="ECO:0000256" key="4">
    <source>
        <dbReference type="ARBA" id="ARBA00022531"/>
    </source>
</evidence>
<comment type="catalytic activity">
    <reaction evidence="11">
        <text>D-ribulose 5-phosphate + ATP = D-ribulose 1,5-bisphosphate + ADP + H(+)</text>
        <dbReference type="Rhea" id="RHEA:19365"/>
        <dbReference type="ChEBI" id="CHEBI:15378"/>
        <dbReference type="ChEBI" id="CHEBI:30616"/>
        <dbReference type="ChEBI" id="CHEBI:57870"/>
        <dbReference type="ChEBI" id="CHEBI:58121"/>
        <dbReference type="ChEBI" id="CHEBI:456216"/>
        <dbReference type="EC" id="2.7.1.19"/>
    </reaction>
</comment>
<evidence type="ECO:0000256" key="3">
    <source>
        <dbReference type="ARBA" id="ARBA00012042"/>
    </source>
</evidence>
<dbReference type="InterPro" id="IPR006082">
    <property type="entry name" value="PRK"/>
</dbReference>
<evidence type="ECO:0000256" key="2">
    <source>
        <dbReference type="ARBA" id="ARBA00009719"/>
    </source>
</evidence>
<accession>A0A6J6NRN9</accession>
<dbReference type="PANTHER" id="PTHR10285">
    <property type="entry name" value="URIDINE KINASE"/>
    <property type="match status" value="1"/>
</dbReference>
<evidence type="ECO:0000256" key="8">
    <source>
        <dbReference type="ARBA" id="ARBA00022777"/>
    </source>
</evidence>
<dbReference type="EMBL" id="CAEZXP010000001">
    <property type="protein sequence ID" value="CAB4689279.1"/>
    <property type="molecule type" value="Genomic_DNA"/>
</dbReference>
<keyword evidence="9" id="KW-0067">ATP-binding</keyword>
<keyword evidence="6" id="KW-0808">Transferase</keyword>
<dbReference type="InterPro" id="IPR006083">
    <property type="entry name" value="PRK/URK"/>
</dbReference>
<evidence type="ECO:0000256" key="10">
    <source>
        <dbReference type="ARBA" id="ARBA00031382"/>
    </source>
</evidence>
<evidence type="ECO:0000256" key="5">
    <source>
        <dbReference type="ARBA" id="ARBA00022567"/>
    </source>
</evidence>
<evidence type="ECO:0000259" key="12">
    <source>
        <dbReference type="Pfam" id="PF00485"/>
    </source>
</evidence>
<keyword evidence="7" id="KW-0547">Nucleotide-binding</keyword>
<keyword evidence="5" id="KW-0113">Calvin cycle</keyword>
<evidence type="ECO:0000256" key="11">
    <source>
        <dbReference type="ARBA" id="ARBA00047663"/>
    </source>
</evidence>
<evidence type="ECO:0000256" key="9">
    <source>
        <dbReference type="ARBA" id="ARBA00022840"/>
    </source>
</evidence>
<dbReference type="GO" id="GO:0005524">
    <property type="term" value="F:ATP binding"/>
    <property type="evidence" value="ECO:0007669"/>
    <property type="project" value="UniProtKB-KW"/>
</dbReference>
<dbReference type="GO" id="GO:0019253">
    <property type="term" value="P:reductive pentose-phosphate cycle"/>
    <property type="evidence" value="ECO:0007669"/>
    <property type="project" value="UniProtKB-KW"/>
</dbReference>
<name>A0A6J6NRN9_9ZZZZ</name>
<dbReference type="EC" id="2.7.1.19" evidence="3"/>
<gene>
    <name evidence="13" type="ORF">UFOPK2399_00583</name>
</gene>
<reference evidence="13" key="1">
    <citation type="submission" date="2020-05" db="EMBL/GenBank/DDBJ databases">
        <authorList>
            <person name="Chiriac C."/>
            <person name="Salcher M."/>
            <person name="Ghai R."/>
            <person name="Kavagutti S V."/>
        </authorList>
    </citation>
    <scope>NUCLEOTIDE SEQUENCE</scope>
</reference>
<dbReference type="AlphaFoldDB" id="A0A6J6NRN9"/>
<evidence type="ECO:0000256" key="6">
    <source>
        <dbReference type="ARBA" id="ARBA00022679"/>
    </source>
</evidence>
<dbReference type="PRINTS" id="PR00478">
    <property type="entry name" value="PHRIBLKINASE"/>
</dbReference>